<proteinExistence type="predicted"/>
<dbReference type="EMBL" id="CAJNNW010028376">
    <property type="protein sequence ID" value="CAE8695821.1"/>
    <property type="molecule type" value="Genomic_DNA"/>
</dbReference>
<name>A0A813HFC6_POLGL</name>
<evidence type="ECO:0000313" key="2">
    <source>
        <dbReference type="EMBL" id="CAE8695821.1"/>
    </source>
</evidence>
<evidence type="ECO:0000313" key="3">
    <source>
        <dbReference type="Proteomes" id="UP000654075"/>
    </source>
</evidence>
<reference evidence="1" key="1">
    <citation type="submission" date="2021-02" db="EMBL/GenBank/DDBJ databases">
        <authorList>
            <person name="Dougan E. K."/>
            <person name="Rhodes N."/>
            <person name="Thang M."/>
            <person name="Chan C."/>
        </authorList>
    </citation>
    <scope>NUCLEOTIDE SEQUENCE</scope>
</reference>
<evidence type="ECO:0000313" key="1">
    <source>
        <dbReference type="EMBL" id="CAE8636299.1"/>
    </source>
</evidence>
<dbReference type="Proteomes" id="UP000654075">
    <property type="component" value="Unassembled WGS sequence"/>
</dbReference>
<sequence>MCCYCRCVTSTVTTSIVPAGTATYAATAASEANSQVTSTATTSIVTAGTTTYAAIAAAEANSQVTSTATTSFVTAGTTSVTQQSASSQVMQGSLTFQLDDATSVQVKTAVSAALMQVLGVSASPLTVTARQLESRRLLEARRLAARWTVTFPAKVSQEQLPAVVSAAALVQTNITVFRSFLETELIAAGVDSKDISASLVVSESGFTTSVVSTAETTNGKTKGPEVSAAQRLASQAVMMFVAATLVLQGTSDQA</sequence>
<accession>A0A813HFC6</accession>
<dbReference type="EMBL" id="CAJNNV010031453">
    <property type="protein sequence ID" value="CAE8636299.1"/>
    <property type="molecule type" value="Genomic_DNA"/>
</dbReference>
<protein>
    <submittedName>
        <fullName evidence="1">Uncharacterized protein</fullName>
    </submittedName>
</protein>
<comment type="caution">
    <text evidence="1">The sequence shown here is derived from an EMBL/GenBank/DDBJ whole genome shotgun (WGS) entry which is preliminary data.</text>
</comment>
<dbReference type="Proteomes" id="UP000626109">
    <property type="component" value="Unassembled WGS sequence"/>
</dbReference>
<keyword evidence="3" id="KW-1185">Reference proteome</keyword>
<organism evidence="1 3">
    <name type="scientific">Polarella glacialis</name>
    <name type="common">Dinoflagellate</name>
    <dbReference type="NCBI Taxonomy" id="89957"/>
    <lineage>
        <taxon>Eukaryota</taxon>
        <taxon>Sar</taxon>
        <taxon>Alveolata</taxon>
        <taxon>Dinophyceae</taxon>
        <taxon>Suessiales</taxon>
        <taxon>Suessiaceae</taxon>
        <taxon>Polarella</taxon>
    </lineage>
</organism>
<gene>
    <name evidence="1" type="ORF">PGLA1383_LOCUS51781</name>
    <name evidence="2" type="ORF">PGLA2088_LOCUS29562</name>
</gene>
<dbReference type="AlphaFoldDB" id="A0A813HFC6"/>